<evidence type="ECO:0000313" key="5">
    <source>
        <dbReference type="EMBL" id="GGD96248.1"/>
    </source>
</evidence>
<feature type="transmembrane region" description="Helical" evidence="3">
    <location>
        <begin position="33"/>
        <end position="53"/>
    </location>
</feature>
<reference evidence="5" key="2">
    <citation type="submission" date="2020-09" db="EMBL/GenBank/DDBJ databases">
        <authorList>
            <person name="Sun Q."/>
            <person name="Zhou Y."/>
        </authorList>
    </citation>
    <scope>NUCLEOTIDE SEQUENCE</scope>
    <source>
        <strain evidence="5">CGMCC 1.15367</strain>
    </source>
</reference>
<dbReference type="Pfam" id="PF00990">
    <property type="entry name" value="GGDEF"/>
    <property type="match status" value="1"/>
</dbReference>
<feature type="transmembrane region" description="Helical" evidence="3">
    <location>
        <begin position="148"/>
        <end position="172"/>
    </location>
</feature>
<keyword evidence="3" id="KW-1133">Transmembrane helix</keyword>
<dbReference type="InterPro" id="IPR043128">
    <property type="entry name" value="Rev_trsase/Diguanyl_cyclase"/>
</dbReference>
<comment type="caution">
    <text evidence="5">The sequence shown here is derived from an EMBL/GenBank/DDBJ whole genome shotgun (WGS) entry which is preliminary data.</text>
</comment>
<dbReference type="FunFam" id="3.30.70.270:FF:000001">
    <property type="entry name" value="Diguanylate cyclase domain protein"/>
    <property type="match status" value="1"/>
</dbReference>
<dbReference type="PANTHER" id="PTHR45138">
    <property type="entry name" value="REGULATORY COMPONENTS OF SENSORY TRANSDUCTION SYSTEM"/>
    <property type="match status" value="1"/>
</dbReference>
<dbReference type="CDD" id="cd01949">
    <property type="entry name" value="GGDEF"/>
    <property type="match status" value="1"/>
</dbReference>
<evidence type="ECO:0000259" key="4">
    <source>
        <dbReference type="PROSITE" id="PS50887"/>
    </source>
</evidence>
<dbReference type="InterPro" id="IPR000160">
    <property type="entry name" value="GGDEF_dom"/>
</dbReference>
<evidence type="ECO:0000313" key="6">
    <source>
        <dbReference type="Proteomes" id="UP000644699"/>
    </source>
</evidence>
<dbReference type="PANTHER" id="PTHR45138:SF9">
    <property type="entry name" value="DIGUANYLATE CYCLASE DGCM-RELATED"/>
    <property type="match status" value="1"/>
</dbReference>
<dbReference type="InterPro" id="IPR050469">
    <property type="entry name" value="Diguanylate_Cyclase"/>
</dbReference>
<feature type="transmembrane region" description="Helical" evidence="3">
    <location>
        <begin position="6"/>
        <end position="26"/>
    </location>
</feature>
<dbReference type="EC" id="2.7.7.65" evidence="1"/>
<dbReference type="RefSeq" id="WP_188907508.1">
    <property type="nucleotide sequence ID" value="NZ_BMIQ01000002.1"/>
</dbReference>
<feature type="transmembrane region" description="Helical" evidence="3">
    <location>
        <begin position="184"/>
        <end position="206"/>
    </location>
</feature>
<feature type="domain" description="GGDEF" evidence="4">
    <location>
        <begin position="246"/>
        <end position="378"/>
    </location>
</feature>
<dbReference type="AlphaFoldDB" id="A0A916ZGN5"/>
<keyword evidence="6" id="KW-1185">Reference proteome</keyword>
<dbReference type="SUPFAM" id="SSF55073">
    <property type="entry name" value="Nucleotide cyclase"/>
    <property type="match status" value="1"/>
</dbReference>
<organism evidence="5 6">
    <name type="scientific">Aureimonas endophytica</name>
    <dbReference type="NCBI Taxonomy" id="2027858"/>
    <lineage>
        <taxon>Bacteria</taxon>
        <taxon>Pseudomonadati</taxon>
        <taxon>Pseudomonadota</taxon>
        <taxon>Alphaproteobacteria</taxon>
        <taxon>Hyphomicrobiales</taxon>
        <taxon>Aurantimonadaceae</taxon>
        <taxon>Aureimonas</taxon>
    </lineage>
</organism>
<name>A0A916ZGN5_9HYPH</name>
<evidence type="ECO:0000256" key="2">
    <source>
        <dbReference type="ARBA" id="ARBA00034247"/>
    </source>
</evidence>
<dbReference type="GO" id="GO:0005886">
    <property type="term" value="C:plasma membrane"/>
    <property type="evidence" value="ECO:0007669"/>
    <property type="project" value="TreeGrafter"/>
</dbReference>
<accession>A0A916ZGN5</accession>
<dbReference type="Gene3D" id="3.30.70.270">
    <property type="match status" value="1"/>
</dbReference>
<dbReference type="PROSITE" id="PS50887">
    <property type="entry name" value="GGDEF"/>
    <property type="match status" value="1"/>
</dbReference>
<comment type="catalytic activity">
    <reaction evidence="2">
        <text>2 GTP = 3',3'-c-di-GMP + 2 diphosphate</text>
        <dbReference type="Rhea" id="RHEA:24898"/>
        <dbReference type="ChEBI" id="CHEBI:33019"/>
        <dbReference type="ChEBI" id="CHEBI:37565"/>
        <dbReference type="ChEBI" id="CHEBI:58805"/>
        <dbReference type="EC" id="2.7.7.65"/>
    </reaction>
</comment>
<gene>
    <name evidence="5" type="ORF">GCM10011390_13770</name>
</gene>
<feature type="transmembrane region" description="Helical" evidence="3">
    <location>
        <begin position="65"/>
        <end position="84"/>
    </location>
</feature>
<protein>
    <recommendedName>
        <fullName evidence="1">diguanylate cyclase</fullName>
        <ecNumber evidence="1">2.7.7.65</ecNumber>
    </recommendedName>
</protein>
<feature type="transmembrane region" description="Helical" evidence="3">
    <location>
        <begin position="91"/>
        <end position="112"/>
    </location>
</feature>
<sequence length="392" mass="42140">MDAWASFAFLLPTMAFAFGMAFLVIARYGSRAARLMGGGYIALGFAYFLPILAGEMRVADPTLAIDAFYLAGFFLFGQGLLVHFQRPTHRAGFALFTGASFVAVAYAVVVATSLKAELLLHDTACSLLIAVPLAFVWRRARHSVDAALLVVTGLVIFDTMVRSIVFTSFFMGEATLATFESTSYAFMMQASAGALGIVFALVALAAMGIDIIVTYRDAAEQDPLTGLLNRRGFSRVTALMEGEAERGGSMIVCDIDHFKSVNDTYGHATGDRVLVALAETMQSRLPRGALVARFGGEEFILFVPEAPEQALGLAEALRLAFEGRDWRREGVDRRLTASFGVSGARDGDRSLYDAISRADRSLYLAKAQGRNQVVLAPEAPQVPLGIVAANSA</sequence>
<reference evidence="5" key="1">
    <citation type="journal article" date="2014" name="Int. J. Syst. Evol. Microbiol.">
        <title>Complete genome sequence of Corynebacterium casei LMG S-19264T (=DSM 44701T), isolated from a smear-ripened cheese.</title>
        <authorList>
            <consortium name="US DOE Joint Genome Institute (JGI-PGF)"/>
            <person name="Walter F."/>
            <person name="Albersmeier A."/>
            <person name="Kalinowski J."/>
            <person name="Ruckert C."/>
        </authorList>
    </citation>
    <scope>NUCLEOTIDE SEQUENCE</scope>
    <source>
        <strain evidence="5">CGMCC 1.15367</strain>
    </source>
</reference>
<dbReference type="SMART" id="SM00267">
    <property type="entry name" value="GGDEF"/>
    <property type="match status" value="1"/>
</dbReference>
<keyword evidence="3" id="KW-0812">Transmembrane</keyword>
<dbReference type="NCBIfam" id="TIGR00254">
    <property type="entry name" value="GGDEF"/>
    <property type="match status" value="1"/>
</dbReference>
<proteinExistence type="predicted"/>
<dbReference type="GO" id="GO:0043709">
    <property type="term" value="P:cell adhesion involved in single-species biofilm formation"/>
    <property type="evidence" value="ECO:0007669"/>
    <property type="project" value="TreeGrafter"/>
</dbReference>
<feature type="transmembrane region" description="Helical" evidence="3">
    <location>
        <begin position="118"/>
        <end position="136"/>
    </location>
</feature>
<evidence type="ECO:0000256" key="1">
    <source>
        <dbReference type="ARBA" id="ARBA00012528"/>
    </source>
</evidence>
<evidence type="ECO:0000256" key="3">
    <source>
        <dbReference type="SAM" id="Phobius"/>
    </source>
</evidence>
<dbReference type="Proteomes" id="UP000644699">
    <property type="component" value="Unassembled WGS sequence"/>
</dbReference>
<keyword evidence="3" id="KW-0472">Membrane</keyword>
<dbReference type="GO" id="GO:0052621">
    <property type="term" value="F:diguanylate cyclase activity"/>
    <property type="evidence" value="ECO:0007669"/>
    <property type="project" value="UniProtKB-EC"/>
</dbReference>
<dbReference type="EMBL" id="BMIQ01000002">
    <property type="protein sequence ID" value="GGD96248.1"/>
    <property type="molecule type" value="Genomic_DNA"/>
</dbReference>
<dbReference type="GO" id="GO:1902201">
    <property type="term" value="P:negative regulation of bacterial-type flagellum-dependent cell motility"/>
    <property type="evidence" value="ECO:0007669"/>
    <property type="project" value="TreeGrafter"/>
</dbReference>
<dbReference type="InterPro" id="IPR029787">
    <property type="entry name" value="Nucleotide_cyclase"/>
</dbReference>